<feature type="domain" description="YCII-related" evidence="1">
    <location>
        <begin position="9"/>
        <end position="88"/>
    </location>
</feature>
<organism evidence="2 3">
    <name type="scientific">Meyerozyma guilliermondii (strain ATCC 6260 / CBS 566 / DSM 6381 / JCM 1539 / NBRC 10279 / NRRL Y-324)</name>
    <name type="common">Yeast</name>
    <name type="synonym">Candida guilliermondii</name>
    <dbReference type="NCBI Taxonomy" id="294746"/>
    <lineage>
        <taxon>Eukaryota</taxon>
        <taxon>Fungi</taxon>
        <taxon>Dikarya</taxon>
        <taxon>Ascomycota</taxon>
        <taxon>Saccharomycotina</taxon>
        <taxon>Pichiomycetes</taxon>
        <taxon>Debaryomycetaceae</taxon>
        <taxon>Meyerozyma</taxon>
    </lineage>
</organism>
<gene>
    <name evidence="2" type="ORF">PGUG_01654</name>
</gene>
<protein>
    <recommendedName>
        <fullName evidence="1">YCII-related domain-containing protein</fullName>
    </recommendedName>
</protein>
<dbReference type="RefSeq" id="XP_001485983.2">
    <property type="nucleotide sequence ID" value="XM_001485933.1"/>
</dbReference>
<name>A5DEF3_PICGU</name>
<dbReference type="OMA" id="WCIIIND"/>
<dbReference type="VEuPathDB" id="FungiDB:PGUG_01654"/>
<dbReference type="InParanoid" id="A5DEF3"/>
<dbReference type="Proteomes" id="UP000001997">
    <property type="component" value="Unassembled WGS sequence"/>
</dbReference>
<evidence type="ECO:0000259" key="1">
    <source>
        <dbReference type="Pfam" id="PF03795"/>
    </source>
</evidence>
<dbReference type="AlphaFoldDB" id="A5DEF3"/>
<dbReference type="OrthoDB" id="5519740at2759"/>
<dbReference type="Gene3D" id="3.30.70.1060">
    <property type="entry name" value="Dimeric alpha+beta barrel"/>
    <property type="match status" value="1"/>
</dbReference>
<proteinExistence type="predicted"/>
<sequence>MLKKIPLTEWLVVVYDRPNVNRLLYRSQHLARIPQLVESGVVTNVGPIFADTNKTKFVGSSYNLRANSRQEVVEFLKQDIFYKEGIWDVDNAIIYPYTVVSRDAKTGE</sequence>
<keyword evidence="3" id="KW-1185">Reference proteome</keyword>
<dbReference type="GeneID" id="5127474"/>
<dbReference type="PANTHER" id="PTHR33606:SF3">
    <property type="entry name" value="PROTEIN YCII"/>
    <property type="match status" value="1"/>
</dbReference>
<accession>A5DEF3</accession>
<dbReference type="InterPro" id="IPR005545">
    <property type="entry name" value="YCII"/>
</dbReference>
<evidence type="ECO:0000313" key="2">
    <source>
        <dbReference type="EMBL" id="EDK37556.2"/>
    </source>
</evidence>
<dbReference type="EMBL" id="CH408156">
    <property type="protein sequence ID" value="EDK37556.2"/>
    <property type="molecule type" value="Genomic_DNA"/>
</dbReference>
<dbReference type="HOGENOM" id="CLU_110355_2_2_1"/>
<dbReference type="Pfam" id="PF03795">
    <property type="entry name" value="YCII"/>
    <property type="match status" value="1"/>
</dbReference>
<dbReference type="PANTHER" id="PTHR33606">
    <property type="entry name" value="PROTEIN YCII"/>
    <property type="match status" value="1"/>
</dbReference>
<reference evidence="2 3" key="1">
    <citation type="journal article" date="2009" name="Nature">
        <title>Evolution of pathogenicity and sexual reproduction in eight Candida genomes.</title>
        <authorList>
            <person name="Butler G."/>
            <person name="Rasmussen M.D."/>
            <person name="Lin M.F."/>
            <person name="Santos M.A."/>
            <person name="Sakthikumar S."/>
            <person name="Munro C.A."/>
            <person name="Rheinbay E."/>
            <person name="Grabherr M."/>
            <person name="Forche A."/>
            <person name="Reedy J.L."/>
            <person name="Agrafioti I."/>
            <person name="Arnaud M.B."/>
            <person name="Bates S."/>
            <person name="Brown A.J."/>
            <person name="Brunke S."/>
            <person name="Costanzo M.C."/>
            <person name="Fitzpatrick D.A."/>
            <person name="de Groot P.W."/>
            <person name="Harris D."/>
            <person name="Hoyer L.L."/>
            <person name="Hube B."/>
            <person name="Klis F.M."/>
            <person name="Kodira C."/>
            <person name="Lennard N."/>
            <person name="Logue M.E."/>
            <person name="Martin R."/>
            <person name="Neiman A.M."/>
            <person name="Nikolaou E."/>
            <person name="Quail M.A."/>
            <person name="Quinn J."/>
            <person name="Santos M.C."/>
            <person name="Schmitzberger F.F."/>
            <person name="Sherlock G."/>
            <person name="Shah P."/>
            <person name="Silverstein K.A."/>
            <person name="Skrzypek M.S."/>
            <person name="Soll D."/>
            <person name="Staggs R."/>
            <person name="Stansfield I."/>
            <person name="Stumpf M.P."/>
            <person name="Sudbery P.E."/>
            <person name="Srikantha T."/>
            <person name="Zeng Q."/>
            <person name="Berman J."/>
            <person name="Berriman M."/>
            <person name="Heitman J."/>
            <person name="Gow N.A."/>
            <person name="Lorenz M.C."/>
            <person name="Birren B.W."/>
            <person name="Kellis M."/>
            <person name="Cuomo C.A."/>
        </authorList>
    </citation>
    <scope>NUCLEOTIDE SEQUENCE [LARGE SCALE GENOMIC DNA]</scope>
    <source>
        <strain evidence="3">ATCC 6260 / CBS 566 / DSM 6381 / JCM 1539 / NBRC 10279 / NRRL Y-324</strain>
    </source>
</reference>
<evidence type="ECO:0000313" key="3">
    <source>
        <dbReference type="Proteomes" id="UP000001997"/>
    </source>
</evidence>
<dbReference type="InterPro" id="IPR011008">
    <property type="entry name" value="Dimeric_a/b-barrel"/>
</dbReference>
<dbReference type="KEGG" id="pgu:PGUG_01654"/>
<dbReference type="InterPro" id="IPR051807">
    <property type="entry name" value="Sec-metab_biosynth-assoc"/>
</dbReference>
<dbReference type="SUPFAM" id="SSF54909">
    <property type="entry name" value="Dimeric alpha+beta barrel"/>
    <property type="match status" value="1"/>
</dbReference>